<name>A0A8X6MPU8_NEPPI</name>
<keyword evidence="2" id="KW-1185">Reference proteome</keyword>
<comment type="caution">
    <text evidence="1">The sequence shown here is derived from an EMBL/GenBank/DDBJ whole genome shotgun (WGS) entry which is preliminary data.</text>
</comment>
<sequence length="150" mass="17507">MAFIHVPYQSVREFLELFQEISEYSMIRFAALPEDTIRKPNFVLVDPSLYYGSYGGIIYGILGKSCKTLCFGFERKSERSMLNFWIENQVGVPSSHQIVCLCYWHRWIHMYHNGLDRGQPLRLHDLSPQSGWNRLLNLMSEGSQELIRSA</sequence>
<reference evidence="1" key="1">
    <citation type="submission" date="2020-08" db="EMBL/GenBank/DDBJ databases">
        <title>Multicomponent nature underlies the extraordinary mechanical properties of spider dragline silk.</title>
        <authorList>
            <person name="Kono N."/>
            <person name="Nakamura H."/>
            <person name="Mori M."/>
            <person name="Yoshida Y."/>
            <person name="Ohtoshi R."/>
            <person name="Malay A.D."/>
            <person name="Moran D.A.P."/>
            <person name="Tomita M."/>
            <person name="Numata K."/>
            <person name="Arakawa K."/>
        </authorList>
    </citation>
    <scope>NUCLEOTIDE SEQUENCE</scope>
</reference>
<protein>
    <submittedName>
        <fullName evidence="1">Uncharacterized protein</fullName>
    </submittedName>
</protein>
<organism evidence="1 2">
    <name type="scientific">Nephila pilipes</name>
    <name type="common">Giant wood spider</name>
    <name type="synonym">Nephila maculata</name>
    <dbReference type="NCBI Taxonomy" id="299642"/>
    <lineage>
        <taxon>Eukaryota</taxon>
        <taxon>Metazoa</taxon>
        <taxon>Ecdysozoa</taxon>
        <taxon>Arthropoda</taxon>
        <taxon>Chelicerata</taxon>
        <taxon>Arachnida</taxon>
        <taxon>Araneae</taxon>
        <taxon>Araneomorphae</taxon>
        <taxon>Entelegynae</taxon>
        <taxon>Araneoidea</taxon>
        <taxon>Nephilidae</taxon>
        <taxon>Nephila</taxon>
    </lineage>
</organism>
<evidence type="ECO:0000313" key="2">
    <source>
        <dbReference type="Proteomes" id="UP000887013"/>
    </source>
</evidence>
<accession>A0A8X6MPU8</accession>
<dbReference type="AlphaFoldDB" id="A0A8X6MPU8"/>
<evidence type="ECO:0000313" key="1">
    <source>
        <dbReference type="EMBL" id="GFS71617.1"/>
    </source>
</evidence>
<gene>
    <name evidence="1" type="ORF">NPIL_620461</name>
</gene>
<dbReference type="Proteomes" id="UP000887013">
    <property type="component" value="Unassembled WGS sequence"/>
</dbReference>
<dbReference type="EMBL" id="BMAW01095747">
    <property type="protein sequence ID" value="GFS71617.1"/>
    <property type="molecule type" value="Genomic_DNA"/>
</dbReference>
<proteinExistence type="predicted"/>